<reference evidence="1 2" key="1">
    <citation type="submission" date="2020-01" db="EMBL/GenBank/DDBJ databases">
        <title>Paenibacillus soybeanensis sp. nov. isolated from the nodules of soybean (Glycine max(L.) Merr).</title>
        <authorList>
            <person name="Wang H."/>
        </authorList>
    </citation>
    <scope>NUCLEOTIDE SEQUENCE [LARGE SCALE GENOMIC DNA]</scope>
    <source>
        <strain evidence="1 2">T1</strain>
    </source>
</reference>
<name>A0ABW9XYI6_9BACL</name>
<dbReference type="Gene3D" id="2.60.40.10">
    <property type="entry name" value="Immunoglobulins"/>
    <property type="match status" value="1"/>
</dbReference>
<gene>
    <name evidence="1" type="ORF">GT019_25785</name>
</gene>
<evidence type="ECO:0000313" key="2">
    <source>
        <dbReference type="Proteomes" id="UP000665561"/>
    </source>
</evidence>
<dbReference type="RefSeq" id="WP_161746319.1">
    <property type="nucleotide sequence ID" value="NZ_JAAAMV010000026.1"/>
</dbReference>
<proteinExistence type="predicted"/>
<accession>A0ABW9XYI6</accession>
<organism evidence="1 2">
    <name type="scientific">Paenibacillus glycinis</name>
    <dbReference type="NCBI Taxonomy" id="2697035"/>
    <lineage>
        <taxon>Bacteria</taxon>
        <taxon>Bacillati</taxon>
        <taxon>Bacillota</taxon>
        <taxon>Bacilli</taxon>
        <taxon>Bacillales</taxon>
        <taxon>Paenibacillaceae</taxon>
        <taxon>Paenibacillus</taxon>
    </lineage>
</organism>
<evidence type="ECO:0000313" key="1">
    <source>
        <dbReference type="EMBL" id="NBD27296.1"/>
    </source>
</evidence>
<dbReference type="EMBL" id="JAAAMV010000026">
    <property type="protein sequence ID" value="NBD27296.1"/>
    <property type="molecule type" value="Genomic_DNA"/>
</dbReference>
<comment type="caution">
    <text evidence="1">The sequence shown here is derived from an EMBL/GenBank/DDBJ whole genome shotgun (WGS) entry which is preliminary data.</text>
</comment>
<keyword evidence="2" id="KW-1185">Reference proteome</keyword>
<dbReference type="Proteomes" id="UP000665561">
    <property type="component" value="Unassembled WGS sequence"/>
</dbReference>
<sequence>MNEYAFQGSISERVLESYLARAVTAAGLVNSDTLDDDLRMIANIGAKFLGRSSGVWEMEADDEAHFAKSERLAARVHAIDGDIILQTCIFEAIFKEANRVPIPAWVFEAFGLPPEERTFQFERMLFDNRPAGYVWDENGAIPNIDKTEAQLWFYYRAARYIDAGFEAIHMGQIHLYTADDIGFAKTYALFDKIRAYAAGHARRGMVLLDAHTHGVNVGGRLLFDFHSMPYSRMPILDKPGDSLALVREGFSEGGTTPSGWQTDSLPLLMEFDNWGGKFFKEEDGIPFERRAWMEWWGYDQITWFASRSEERRNAFLDYTYKWTATHFANAHFQMPVRRTLGNCRIVPRVHGIEAASASVCYQANMPGAGCPLGFGQEETIKRIWSDAGDWRQHANVPRTSQHYGGEEEYDPSTGVKLPSRVIVYGDFQHHAGAVNHDSNSETTRMYYAGDGRYALACVFPYPGEYEYAVAPYGTLSQTYSIDRYPRSGSSTKAKLIIEQANTVVVFRYDFADRRVTAETIG</sequence>
<dbReference type="InterPro" id="IPR013783">
    <property type="entry name" value="Ig-like_fold"/>
</dbReference>
<protein>
    <submittedName>
        <fullName evidence="1">Uncharacterized protein</fullName>
    </submittedName>
</protein>